<dbReference type="InterPro" id="IPR001680">
    <property type="entry name" value="WD40_rpt"/>
</dbReference>
<comment type="similarity">
    <text evidence="2">Belongs to the eukaryotic ribosomal protein P1/P2 family.</text>
</comment>
<dbReference type="Pfam" id="PF23556">
    <property type="entry name" value="TPR_Vps41"/>
    <property type="match status" value="1"/>
</dbReference>
<feature type="region of interest" description="Disordered" evidence="14">
    <location>
        <begin position="179"/>
        <end position="272"/>
    </location>
</feature>
<comment type="similarity">
    <text evidence="3">Belongs to the VPS8 family.</text>
</comment>
<evidence type="ECO:0000256" key="7">
    <source>
        <dbReference type="ARBA" id="ARBA00022737"/>
    </source>
</evidence>
<feature type="compositionally biased region" description="Basic and acidic residues" evidence="14">
    <location>
        <begin position="1319"/>
        <end position="1329"/>
    </location>
</feature>
<dbReference type="PROSITE" id="PS50082">
    <property type="entry name" value="WD_REPEATS_2"/>
    <property type="match status" value="1"/>
</dbReference>
<comment type="function">
    <text evidence="1">Plays an important role in the elongation step of protein synthesis.</text>
</comment>
<keyword evidence="11" id="KW-0479">Metal-binding</keyword>
<evidence type="ECO:0000256" key="8">
    <source>
        <dbReference type="ARBA" id="ARBA00022927"/>
    </source>
</evidence>
<evidence type="ECO:0000256" key="11">
    <source>
        <dbReference type="PROSITE-ProRule" id="PRU00175"/>
    </source>
</evidence>
<dbReference type="SUPFAM" id="SSF57850">
    <property type="entry name" value="RING/U-box"/>
    <property type="match status" value="1"/>
</dbReference>
<dbReference type="PROSITE" id="PS50089">
    <property type="entry name" value="ZF_RING_2"/>
    <property type="match status" value="1"/>
</dbReference>
<evidence type="ECO:0000256" key="14">
    <source>
        <dbReference type="SAM" id="MobiDB-lite"/>
    </source>
</evidence>
<dbReference type="Pfam" id="PF12816">
    <property type="entry name" value="TPR_Vps8"/>
    <property type="match status" value="1"/>
</dbReference>
<dbReference type="InterPro" id="IPR045111">
    <property type="entry name" value="Vps41/Vps8"/>
</dbReference>
<dbReference type="Pfam" id="PF00428">
    <property type="entry name" value="Ribosomal_60s"/>
    <property type="match status" value="1"/>
</dbReference>
<dbReference type="SUPFAM" id="SSF50978">
    <property type="entry name" value="WD40 repeat-like"/>
    <property type="match status" value="1"/>
</dbReference>
<feature type="region of interest" description="Disordered" evidence="14">
    <location>
        <begin position="1995"/>
        <end position="2022"/>
    </location>
</feature>
<feature type="compositionally biased region" description="Basic and acidic residues" evidence="14">
    <location>
        <begin position="223"/>
        <end position="238"/>
    </location>
</feature>
<feature type="repeat" description="CHCR" evidence="13">
    <location>
        <begin position="1519"/>
        <end position="1680"/>
    </location>
</feature>
<gene>
    <name evidence="16" type="primary">A09p001080.1_BraROA</name>
    <name evidence="16" type="ORF">IGI04_032950</name>
</gene>
<keyword evidence="7" id="KW-0677">Repeat</keyword>
<dbReference type="InterPro" id="IPR027534">
    <property type="entry name" value="Ribosomal_P1/P2"/>
</dbReference>
<keyword evidence="11" id="KW-0863">Zinc-finger</keyword>
<feature type="repeat" description="WD" evidence="12">
    <location>
        <begin position="636"/>
        <end position="670"/>
    </location>
</feature>
<evidence type="ECO:0000313" key="17">
    <source>
        <dbReference type="Proteomes" id="UP000823674"/>
    </source>
</evidence>
<proteinExistence type="inferred from homology"/>
<evidence type="ECO:0000256" key="2">
    <source>
        <dbReference type="ARBA" id="ARBA00005436"/>
    </source>
</evidence>
<reference evidence="16 17" key="1">
    <citation type="submission" date="2021-03" db="EMBL/GenBank/DDBJ databases">
        <authorList>
            <person name="King G.J."/>
            <person name="Bancroft I."/>
            <person name="Baten A."/>
            <person name="Bloomfield J."/>
            <person name="Borpatragohain P."/>
            <person name="He Z."/>
            <person name="Irish N."/>
            <person name="Irwin J."/>
            <person name="Liu K."/>
            <person name="Mauleon R.P."/>
            <person name="Moore J."/>
            <person name="Morris R."/>
            <person name="Ostergaard L."/>
            <person name="Wang B."/>
            <person name="Wells R."/>
        </authorList>
    </citation>
    <scope>NUCLEOTIDE SEQUENCE [LARGE SCALE GENOMIC DNA]</scope>
    <source>
        <strain evidence="16">R-o-18</strain>
        <tissue evidence="16">Leaf</tissue>
    </source>
</reference>
<evidence type="ECO:0000256" key="9">
    <source>
        <dbReference type="ARBA" id="ARBA00022980"/>
    </source>
</evidence>
<evidence type="ECO:0000256" key="12">
    <source>
        <dbReference type="PROSITE-ProRule" id="PRU00221"/>
    </source>
</evidence>
<keyword evidence="8" id="KW-0653">Protein transport</keyword>
<feature type="domain" description="RING-type" evidence="15">
    <location>
        <begin position="1857"/>
        <end position="1904"/>
    </location>
</feature>
<dbReference type="Pfam" id="PF23410">
    <property type="entry name" value="Beta-prop_VPS8"/>
    <property type="match status" value="1"/>
</dbReference>
<feature type="compositionally biased region" description="Low complexity" evidence="14">
    <location>
        <begin position="312"/>
        <end position="330"/>
    </location>
</feature>
<dbReference type="Proteomes" id="UP000823674">
    <property type="component" value="Chromosome A09"/>
</dbReference>
<evidence type="ECO:0000256" key="3">
    <source>
        <dbReference type="ARBA" id="ARBA00009422"/>
    </source>
</evidence>
<dbReference type="InterPro" id="IPR038716">
    <property type="entry name" value="P1/P2_N_sf"/>
</dbReference>
<organism evidence="16 17">
    <name type="scientific">Brassica rapa subsp. trilocularis</name>
    <dbReference type="NCBI Taxonomy" id="1813537"/>
    <lineage>
        <taxon>Eukaryota</taxon>
        <taxon>Viridiplantae</taxon>
        <taxon>Streptophyta</taxon>
        <taxon>Embryophyta</taxon>
        <taxon>Tracheophyta</taxon>
        <taxon>Spermatophyta</taxon>
        <taxon>Magnoliopsida</taxon>
        <taxon>eudicotyledons</taxon>
        <taxon>Gunneridae</taxon>
        <taxon>Pentapetalae</taxon>
        <taxon>rosids</taxon>
        <taxon>malvids</taxon>
        <taxon>Brassicales</taxon>
        <taxon>Brassicaceae</taxon>
        <taxon>Brassiceae</taxon>
        <taxon>Brassica</taxon>
    </lineage>
</organism>
<evidence type="ECO:0000256" key="5">
    <source>
        <dbReference type="ARBA" id="ARBA00022448"/>
    </source>
</evidence>
<keyword evidence="10" id="KW-0687">Ribonucleoprotein</keyword>
<dbReference type="PROSITE" id="PS50236">
    <property type="entry name" value="CHCR"/>
    <property type="match status" value="1"/>
</dbReference>
<dbReference type="PANTHER" id="PTHR12616:SF8">
    <property type="entry name" value="VACUOLAR PROTEIN SORTING-ASSOCIATED PROTEIN 8 HOMOLOG"/>
    <property type="match status" value="1"/>
</dbReference>
<keyword evidence="17" id="KW-1185">Reference proteome</keyword>
<keyword evidence="5" id="KW-0813">Transport</keyword>
<dbReference type="HAMAP" id="MF_01478">
    <property type="entry name" value="Ribosomal_L12_arch"/>
    <property type="match status" value="1"/>
</dbReference>
<evidence type="ECO:0000256" key="6">
    <source>
        <dbReference type="ARBA" id="ARBA00022574"/>
    </source>
</evidence>
<dbReference type="EMBL" id="JADBGQ010000008">
    <property type="protein sequence ID" value="KAG5381480.1"/>
    <property type="molecule type" value="Genomic_DNA"/>
</dbReference>
<evidence type="ECO:0000256" key="10">
    <source>
        <dbReference type="ARBA" id="ARBA00023274"/>
    </source>
</evidence>
<evidence type="ECO:0000256" key="1">
    <source>
        <dbReference type="ARBA" id="ARBA00003362"/>
    </source>
</evidence>
<accession>A0ABQ7L4H8</accession>
<dbReference type="InterPro" id="IPR019775">
    <property type="entry name" value="WD40_repeat_CS"/>
</dbReference>
<evidence type="ECO:0000313" key="16">
    <source>
        <dbReference type="EMBL" id="KAG5381480.1"/>
    </source>
</evidence>
<feature type="region of interest" description="Disordered" evidence="14">
    <location>
        <begin position="114"/>
        <end position="153"/>
    </location>
</feature>
<name>A0ABQ7L4H8_BRACM</name>
<comment type="caution">
    <text evidence="16">The sequence shown here is derived from an EMBL/GenBank/DDBJ whole genome shotgun (WGS) entry which is preliminary data.</text>
</comment>
<protein>
    <recommendedName>
        <fullName evidence="15">RING-type domain-containing protein</fullName>
    </recommendedName>
</protein>
<feature type="compositionally biased region" description="Acidic residues" evidence="14">
    <location>
        <begin position="468"/>
        <end position="478"/>
    </location>
</feature>
<dbReference type="PROSITE" id="PS00678">
    <property type="entry name" value="WD_REPEATS_1"/>
    <property type="match status" value="1"/>
</dbReference>
<keyword evidence="6 12" id="KW-0853">WD repeat</keyword>
<dbReference type="Gene3D" id="2.130.10.10">
    <property type="entry name" value="YVTN repeat-like/Quinoprotein amine dehydrogenase"/>
    <property type="match status" value="1"/>
</dbReference>
<dbReference type="InterPro" id="IPR015943">
    <property type="entry name" value="WD40/YVTN_repeat-like_dom_sf"/>
</dbReference>
<sequence length="2070" mass="228285">MPNWFKSFKWACLRNPKPNISGETMSTVGELACSYAVMILEDEGISITSDKIATLVKAAGVEIESYWPMLFAKMAEKRNVTDLIMNVGAGGGGGGGGAPVAAAAPAAGGGAAAAAPAKEEKKDEPAEESDGDLGFGLSSAVTSPSERTNRVLDSTETKRKFINMKNSHVELDLDSFLVSDSDSEPDSDPSSVPHRTIDEILNASTSSSPSSSPPPSPPLGRDQLNRRNQNDLSRRLSESVRPQSELLRGFPSLTDPARRSSAPSTSLRQLPLPSLFAGVRSNVKPGAALAAAVAASRLVPTPHAAIIKSRRASSASSELLLGGAAGESSSNQDEDDHEVLSSNGDSAGIENPSFDRESRLEDEDDGVVVASQDNEAKVMEVQASDIDDYEKNSKPDLVTSSSGVDVEEEVSTEQEGMAATEAGDADAMLVAPSAESLESQNLNENSDDVKVSNDEESSDGDVNKNDAKEEEGGDDAFIPDDGSSVSGISELVEERIEEMEKERMSKREKLKSRSFRKQLVLAEEFEKKQAYTGLHWEEGAAAQPMRLEGVKIGSTNLGYFDVDTSNIISRTISSQAFKRDHGSPQVLAVHLNFIAVGTSKGVIVVVPSKYSSDTADQMESKMIWLGLQGERSHSPVTSVCFNQQGGLLLAGYGDGHVTVWDVQRASAAKVITEHTAPVVYAFFLGRDSQGSRIFKCLLDGQKNGMVLSASPLPDEYFGSSLASSKAGNTATPSSSISSMVGGVVGVDSSWKLFNEDSSAVEEGVVVFVTYQTVLVVKLIPDLEVYAQLPRPEGVREGSMPYTAWKCSMENSSKEAKDRVSFLAIAWDRRVQVAKLVKSKLKECAKWSLDSAAIGVVWLDDQLLVIPTVTGHLYLFTRDGVVIHQTSFSVDGSSGNDLISYHTYFTNVFGNPEKAYHNSVGVRGASVYILGTARLVISRLLPWKERVDVLRRGGDWMGAFNMAMSLFNGQAHGVVDLPKTVDAIREAIAPSLAELLLSYVDEVFSYITIAFSSQIEKNGVTNEPSSGTNNVNLEIEEQYNRVGGVAVEFCVHINRMDLLFDEIFSRFVAVQQRDTFLELLEPYILKDMLGSLPPEIMQALVEHYSRKGWLQRIEQCVLHMDISSLDFNQVVRICREHGLYGALLYLFNKGLDDFRSPLEELLIVFRNSERQRSTAIGYRMLVYLKYCFLGLAFPPGHGTLVPTRLPSLRTELIQFLLEKSNSPESSRCVSSPRIYLNLYHLLGLDTEATLDVLRYAFAESEMVDHETLLLESGEVSLESKTDGSIPEDRCNDMLIQNVIEALVHIIDGGVSQLDESGDPDDSKSDKKWPSKEDTSHLFEFVAYYAARGRASIPKSVLAQILDYLTSDHILPTYNMSPKMRENQFLNLLQAVPETDWDVAYVSQLCEKAHFYQVCGYIHTIGRRYVAALESYMKEAEEPIHSFCYVNKMLSQLNGNEFTAFQSAVIDRIPELLELSREGTFFLIIDNLKDNITRIQEQLRSHPRSMFLYLKTVIEVHLSGSLDFSRLRKHEAVDCLGENTRRNIPKEAELYLEGLNNFPKFIQDNPVNVTDDMIELYLELLCKYEPKSVLRFLETFDNYRVEHCLRLCQKYGIADAAAFLLERVGDAASALSLTLSGLGEKFIALENAVTCLISELKLGASEVATLEQSNSALELKEVNDIQGVLQACIGLCQRNTPRLNPEESEILWFRFLDTFSEPLMDSYREPRTVDEINKGTSSVKSLELCVDEAIDTIKWRIPRSNVAGTQILRKLMSQFIKEIVEGMIGYVRLPTIMSKLLSDNGTQEFGDFKLTILGMLGTYGFERRILDTAKSLIEEDTFYTMSLLKKGASHGYAPRSLLCCICNCPLTKTFSTLRVRVFNCGHATHLQCEVSESETSSSSSSGCPVCMTKKTTQSSSKGKSFYLDYGLISTVSSSTGTSQRPSPYSYENEMIDHSHSQQISRFEMLTKLQKDQRLVQIESLPRLKLSPPAVYHEKVSRVSGFTPGESSGKDSKPSQSGLMSKKTKVKGSIFRPRLGQDEQKIRKFLTNLISETGCGLVTANLIGMKDTRVVMW</sequence>
<feature type="region of interest" description="Disordered" evidence="14">
    <location>
        <begin position="308"/>
        <end position="486"/>
    </location>
</feature>
<dbReference type="SMART" id="SM00320">
    <property type="entry name" value="WD40"/>
    <property type="match status" value="1"/>
</dbReference>
<keyword evidence="11" id="KW-0862">Zinc</keyword>
<keyword evidence="9" id="KW-0689">Ribosomal protein</keyword>
<feature type="region of interest" description="Disordered" evidence="14">
    <location>
        <begin position="1310"/>
        <end position="1329"/>
    </location>
</feature>
<dbReference type="Gene3D" id="1.10.10.1410">
    <property type="match status" value="1"/>
</dbReference>
<evidence type="ECO:0000256" key="4">
    <source>
        <dbReference type="ARBA" id="ARBA00011266"/>
    </source>
</evidence>
<comment type="subunit">
    <text evidence="4">P1 and P2 exist as dimers at the large ribosomal subunit.</text>
</comment>
<evidence type="ECO:0000259" key="15">
    <source>
        <dbReference type="PROSITE" id="PS50089"/>
    </source>
</evidence>
<dbReference type="InterPro" id="IPR036322">
    <property type="entry name" value="WD40_repeat_dom_sf"/>
</dbReference>
<dbReference type="CDD" id="cd05831">
    <property type="entry name" value="Ribosomal_P1"/>
    <property type="match status" value="1"/>
</dbReference>
<dbReference type="PANTHER" id="PTHR12616">
    <property type="entry name" value="VACUOLAR PROTEIN SORTING VPS41"/>
    <property type="match status" value="1"/>
</dbReference>
<dbReference type="InterPro" id="IPR025941">
    <property type="entry name" value="Vps8_central_dom"/>
</dbReference>
<dbReference type="InterPro" id="IPR001841">
    <property type="entry name" value="Znf_RING"/>
</dbReference>
<dbReference type="InterPro" id="IPR000547">
    <property type="entry name" value="Clathrin_H-chain/VPS_repeat"/>
</dbReference>
<evidence type="ECO:0000256" key="13">
    <source>
        <dbReference type="PROSITE-ProRule" id="PRU01006"/>
    </source>
</evidence>